<name>A0AAD7GUP2_9AGAR</name>
<reference evidence="3" key="1">
    <citation type="submission" date="2023-03" db="EMBL/GenBank/DDBJ databases">
        <title>Massive genome expansion in bonnet fungi (Mycena s.s.) driven by repeated elements and novel gene families across ecological guilds.</title>
        <authorList>
            <consortium name="Lawrence Berkeley National Laboratory"/>
            <person name="Harder C.B."/>
            <person name="Miyauchi S."/>
            <person name="Viragh M."/>
            <person name="Kuo A."/>
            <person name="Thoen E."/>
            <person name="Andreopoulos B."/>
            <person name="Lu D."/>
            <person name="Skrede I."/>
            <person name="Drula E."/>
            <person name="Henrissat B."/>
            <person name="Morin E."/>
            <person name="Kohler A."/>
            <person name="Barry K."/>
            <person name="LaButti K."/>
            <person name="Morin E."/>
            <person name="Salamov A."/>
            <person name="Lipzen A."/>
            <person name="Mereny Z."/>
            <person name="Hegedus B."/>
            <person name="Baldrian P."/>
            <person name="Stursova M."/>
            <person name="Weitz H."/>
            <person name="Taylor A."/>
            <person name="Grigoriev I.V."/>
            <person name="Nagy L.G."/>
            <person name="Martin F."/>
            <person name="Kauserud H."/>
        </authorList>
    </citation>
    <scope>NUCLEOTIDE SEQUENCE</scope>
    <source>
        <strain evidence="3">CBHHK182m</strain>
    </source>
</reference>
<organism evidence="3 4">
    <name type="scientific">Mycena metata</name>
    <dbReference type="NCBI Taxonomy" id="1033252"/>
    <lineage>
        <taxon>Eukaryota</taxon>
        <taxon>Fungi</taxon>
        <taxon>Dikarya</taxon>
        <taxon>Basidiomycota</taxon>
        <taxon>Agaricomycotina</taxon>
        <taxon>Agaricomycetes</taxon>
        <taxon>Agaricomycetidae</taxon>
        <taxon>Agaricales</taxon>
        <taxon>Marasmiineae</taxon>
        <taxon>Mycenaceae</taxon>
        <taxon>Mycena</taxon>
    </lineage>
</organism>
<accession>A0AAD7GUP2</accession>
<proteinExistence type="predicted"/>
<keyword evidence="2" id="KW-0812">Transmembrane</keyword>
<dbReference type="Proteomes" id="UP001215598">
    <property type="component" value="Unassembled WGS sequence"/>
</dbReference>
<keyword evidence="2" id="KW-0472">Membrane</keyword>
<feature type="transmembrane region" description="Helical" evidence="2">
    <location>
        <begin position="123"/>
        <end position="146"/>
    </location>
</feature>
<protein>
    <recommendedName>
        <fullName evidence="5">Transmembrane protein</fullName>
    </recommendedName>
</protein>
<evidence type="ECO:0000256" key="1">
    <source>
        <dbReference type="SAM" id="MobiDB-lite"/>
    </source>
</evidence>
<evidence type="ECO:0008006" key="5">
    <source>
        <dbReference type="Google" id="ProtNLM"/>
    </source>
</evidence>
<evidence type="ECO:0000256" key="2">
    <source>
        <dbReference type="SAM" id="Phobius"/>
    </source>
</evidence>
<evidence type="ECO:0000313" key="3">
    <source>
        <dbReference type="EMBL" id="KAJ7705683.1"/>
    </source>
</evidence>
<keyword evidence="4" id="KW-1185">Reference proteome</keyword>
<evidence type="ECO:0000313" key="4">
    <source>
        <dbReference type="Proteomes" id="UP001215598"/>
    </source>
</evidence>
<keyword evidence="2" id="KW-1133">Transmembrane helix</keyword>
<dbReference type="AlphaFoldDB" id="A0AAD7GUP2"/>
<comment type="caution">
    <text evidence="3">The sequence shown here is derived from an EMBL/GenBank/DDBJ whole genome shotgun (WGS) entry which is preliminary data.</text>
</comment>
<feature type="region of interest" description="Disordered" evidence="1">
    <location>
        <begin position="1"/>
        <end position="40"/>
    </location>
</feature>
<feature type="compositionally biased region" description="Polar residues" evidence="1">
    <location>
        <begin position="1"/>
        <end position="18"/>
    </location>
</feature>
<sequence length="167" mass="18148">MLNENNSRGAQSIETTAPPSKFARDAPIEPYAPPTYHEGLSSTSTISEVEWQTKLKKLEKQIRKYNWSKNGPREANVIVASMRDLAASHIDPKVQAYWNRRADAFERAPDADRKSILLDIGRGLGILIAAPFAIAGAVLIGTGMLLKASGNLLTGGKVSAVDRMTQS</sequence>
<gene>
    <name evidence="3" type="ORF">B0H16DRAFT_692574</name>
</gene>
<dbReference type="EMBL" id="JARKIB010000469">
    <property type="protein sequence ID" value="KAJ7705683.1"/>
    <property type="molecule type" value="Genomic_DNA"/>
</dbReference>